<reference evidence="1" key="1">
    <citation type="submission" date="2023-04" db="EMBL/GenBank/DDBJ databases">
        <title>Candida boidinii NBRC 1967.</title>
        <authorList>
            <person name="Ichikawa N."/>
            <person name="Sato H."/>
            <person name="Tonouchi N."/>
        </authorList>
    </citation>
    <scope>NUCLEOTIDE SEQUENCE</scope>
    <source>
        <strain evidence="1">NBRC 1967</strain>
    </source>
</reference>
<evidence type="ECO:0000313" key="2">
    <source>
        <dbReference type="Proteomes" id="UP001165101"/>
    </source>
</evidence>
<dbReference type="Proteomes" id="UP001165101">
    <property type="component" value="Unassembled WGS sequence"/>
</dbReference>
<keyword evidence="2" id="KW-1185">Reference proteome</keyword>
<proteinExistence type="predicted"/>
<comment type="caution">
    <text evidence="1">The sequence shown here is derived from an EMBL/GenBank/DDBJ whole genome shotgun (WGS) entry which is preliminary data.</text>
</comment>
<evidence type="ECO:0000313" key="1">
    <source>
        <dbReference type="EMBL" id="GME89221.1"/>
    </source>
</evidence>
<accession>A0ACB5TIA3</accession>
<dbReference type="EMBL" id="BSXV01000467">
    <property type="protein sequence ID" value="GME89221.1"/>
    <property type="molecule type" value="Genomic_DNA"/>
</dbReference>
<gene>
    <name evidence="1" type="ORF">Cboi01_000130900</name>
</gene>
<name>A0ACB5TIA3_CANBO</name>
<organism evidence="1 2">
    <name type="scientific">Candida boidinii</name>
    <name type="common">Yeast</name>
    <dbReference type="NCBI Taxonomy" id="5477"/>
    <lineage>
        <taxon>Eukaryota</taxon>
        <taxon>Fungi</taxon>
        <taxon>Dikarya</taxon>
        <taxon>Ascomycota</taxon>
        <taxon>Saccharomycotina</taxon>
        <taxon>Pichiomycetes</taxon>
        <taxon>Pichiales</taxon>
        <taxon>Pichiaceae</taxon>
        <taxon>Ogataea</taxon>
        <taxon>Ogataea/Candida clade</taxon>
    </lineage>
</organism>
<sequence>MFANIIRSTVSRNGLKTIISNQQTAKFSIKTCLNKERMVMYEPLPPLRNNQKLMDYIKEAQYTKLDKNGLKRKLIDPKNKERLRSDDIVTVVYKNQKPVTGMIIAIKKSGLASTILLRNKITGLGVEMHIPIFHPNILRVDIVRRPINYRPRARHYYIRNSRLDVNEIDGKK</sequence>
<protein>
    <submittedName>
        <fullName evidence="1">Unnamed protein product</fullName>
    </submittedName>
</protein>